<sequence length="169" mass="18955">MAFFGYVPDVPGEEQGRIIGIHPEVQAKTNDLVAQAADRGIEIVITSDFRSSEEQDRLFRQGREDSGNIVTNARGGQSYHNYGLAIDFALRDGKGGVVWDMEVDRNGNGRPDWMEVVELAKALGFDWGGDWDRFPDYPHFQMDFGYTLRQLQNGKVPKGSQVEAIKTDD</sequence>
<reference evidence="1" key="1">
    <citation type="submission" date="2024-03" db="EMBL/GenBank/DDBJ databases">
        <title>Whole genome sequecning of epiphytes from Marcgravia umbellata leaves.</title>
        <authorList>
            <person name="Kumar G."/>
            <person name="Savka M.A."/>
        </authorList>
    </citation>
    <scope>NUCLEOTIDE SEQUENCE</scope>
    <source>
        <strain evidence="1">RIT_BL5</strain>
    </source>
</reference>
<gene>
    <name evidence="1" type="ORF">WKI47_05800</name>
</gene>
<proteinExistence type="predicted"/>
<dbReference type="Proteomes" id="UP001380953">
    <property type="component" value="Unassembled WGS sequence"/>
</dbReference>
<comment type="caution">
    <text evidence="1">The sequence shown here is derived from an EMBL/GenBank/DDBJ whole genome shotgun (WGS) entry which is preliminary data.</text>
</comment>
<organism evidence="1 2">
    <name type="scientific">Saccharibacillus sacchari</name>
    <dbReference type="NCBI Taxonomy" id="456493"/>
    <lineage>
        <taxon>Bacteria</taxon>
        <taxon>Bacillati</taxon>
        <taxon>Bacillota</taxon>
        <taxon>Bacilli</taxon>
        <taxon>Bacillales</taxon>
        <taxon>Paenibacillaceae</taxon>
        <taxon>Saccharibacillus</taxon>
    </lineage>
</organism>
<evidence type="ECO:0000313" key="1">
    <source>
        <dbReference type="EMBL" id="MEJ8303429.1"/>
    </source>
</evidence>
<accession>A0ACC6PAA6</accession>
<evidence type="ECO:0000313" key="2">
    <source>
        <dbReference type="Proteomes" id="UP001380953"/>
    </source>
</evidence>
<name>A0ACC6PAA6_9BACL</name>
<protein>
    <submittedName>
        <fullName evidence="1">M15 family metallopeptidase</fullName>
    </submittedName>
</protein>
<dbReference type="EMBL" id="JBBKAR010000018">
    <property type="protein sequence ID" value="MEJ8303429.1"/>
    <property type="molecule type" value="Genomic_DNA"/>
</dbReference>
<keyword evidence="2" id="KW-1185">Reference proteome</keyword>